<dbReference type="InterPro" id="IPR039426">
    <property type="entry name" value="TonB-dep_rcpt-like"/>
</dbReference>
<dbReference type="PANTHER" id="PTHR32552">
    <property type="entry name" value="FERRICHROME IRON RECEPTOR-RELATED"/>
    <property type="match status" value="1"/>
</dbReference>
<evidence type="ECO:0000259" key="14">
    <source>
        <dbReference type="Pfam" id="PF07715"/>
    </source>
</evidence>
<keyword evidence="9 10" id="KW-0998">Cell outer membrane</keyword>
<proteinExistence type="inferred from homology"/>
<dbReference type="InterPro" id="IPR036942">
    <property type="entry name" value="Beta-barrel_TonB_sf"/>
</dbReference>
<evidence type="ECO:0000256" key="5">
    <source>
        <dbReference type="ARBA" id="ARBA00022692"/>
    </source>
</evidence>
<evidence type="ECO:0000256" key="3">
    <source>
        <dbReference type="ARBA" id="ARBA00022448"/>
    </source>
</evidence>
<name>A0ABY6GJ80_9PROT</name>
<sequence>MATSHTRQFSRSFTRVGLTVLGASIGFTAQAAPTTPVDAGTHQSSASNVTSVNASDRENLVVRAKRENQMEVTQSGDLGVLGHMSGLDAPFNVRSYTSSIMLNQQAQTLGEVLENDPSVRMTLGYGNFSQMFIIRGLAVAGDDVGIDGLYGIAPRQLLLPQLYEQVQVLNGTNAFVNGAAPGGTSIGGSVNLKLKQAAKDPITRLTGNYGSRGQGGGALDVSRRFGRNDQFGFRLNAAGMGGNDAIEGERRRAVAIGGAFDWHDVSNHTRLITDIAYQNQGVYHGRPGVLLSSTLTSVPRPPASSANYGLPWTYTNLNYLFGLMRLEHDFTPHLMGYASFGGQSGWEKGDYAQPTVTNVQTGAATYGGMYVPAVTTNESLQAGFRGRFDTGPLRHEVNLGGSSVWTNMATAYSMALTKGDTNLYGPYGNQAHLPYSFSGGNVDNPQLNNATRLWSLFFSDTVKAFHDRVALTAGFRYQNIRQISYNYGASPADRYAQGAFTPVVGLTVHPTRHTAIYFNRSEGLAPGPTAGGNVVNLGEIFPPYRTVQYEVGAKYIQRNFAASLALFQMSIPSSYVEPLGDTGRSIYTVNGMQHNRGIELNINGTIVKGLRFNGGATVLDATQVRTANDAQNGLKSLGVPGYMISGNIEYDVPKLKGLTLVARVEQTGHQWANANNTQRVPAWTRADLAARYVFLAGKKPLTLRFGVDNIANNSYWTSAYGGYLYQGLPRVYKFSFTTDL</sequence>
<evidence type="ECO:0000256" key="10">
    <source>
        <dbReference type="PROSITE-ProRule" id="PRU01360"/>
    </source>
</evidence>
<evidence type="ECO:0000256" key="8">
    <source>
        <dbReference type="ARBA" id="ARBA00023170"/>
    </source>
</evidence>
<feature type="chain" id="PRO_5047194411" evidence="12">
    <location>
        <begin position="32"/>
        <end position="740"/>
    </location>
</feature>
<keyword evidence="4 10" id="KW-1134">Transmembrane beta strand</keyword>
<dbReference type="InterPro" id="IPR037066">
    <property type="entry name" value="Plug_dom_sf"/>
</dbReference>
<dbReference type="PANTHER" id="PTHR32552:SF82">
    <property type="entry name" value="FCUA PROTEIN"/>
    <property type="match status" value="1"/>
</dbReference>
<evidence type="ECO:0000259" key="13">
    <source>
        <dbReference type="Pfam" id="PF00593"/>
    </source>
</evidence>
<organism evidence="15 16">
    <name type="scientific">Candidatus Kirkpatrickella diaphorinae</name>
    <dbReference type="NCBI Taxonomy" id="2984322"/>
    <lineage>
        <taxon>Bacteria</taxon>
        <taxon>Pseudomonadati</taxon>
        <taxon>Pseudomonadota</taxon>
        <taxon>Alphaproteobacteria</taxon>
        <taxon>Acetobacterales</taxon>
        <taxon>Acetobacteraceae</taxon>
        <taxon>Candidatus Kirkpatrickella</taxon>
    </lineage>
</organism>
<keyword evidence="5 10" id="KW-0812">Transmembrane</keyword>
<reference evidence="15" key="1">
    <citation type="submission" date="2022-10" db="EMBL/GenBank/DDBJ databases">
        <title>Candidatus Kirkpatrella diaphorinas gen. nov., sp. nov., an uncultured endosymbiont identified in a population of Diaphorina citri from Hawaii.</title>
        <authorList>
            <person name="Henry E.M."/>
            <person name="Carlson C.R."/>
            <person name="Kuo Y.-W."/>
        </authorList>
    </citation>
    <scope>NUCLEOTIDE SEQUENCE</scope>
    <source>
        <strain evidence="15">CADCRV1</strain>
    </source>
</reference>
<evidence type="ECO:0000256" key="12">
    <source>
        <dbReference type="SAM" id="SignalP"/>
    </source>
</evidence>
<dbReference type="RefSeq" id="WP_319807180.1">
    <property type="nucleotide sequence ID" value="NZ_CP107052.1"/>
</dbReference>
<protein>
    <submittedName>
        <fullName evidence="15">TonB-dependent siderophore receptor</fullName>
    </submittedName>
</protein>
<dbReference type="Gene3D" id="2.170.130.10">
    <property type="entry name" value="TonB-dependent receptor, plug domain"/>
    <property type="match status" value="1"/>
</dbReference>
<keyword evidence="8 15" id="KW-0675">Receptor</keyword>
<keyword evidence="12" id="KW-0732">Signal</keyword>
<evidence type="ECO:0000256" key="1">
    <source>
        <dbReference type="ARBA" id="ARBA00004571"/>
    </source>
</evidence>
<keyword evidence="7 10" id="KW-0472">Membrane</keyword>
<evidence type="ECO:0000313" key="16">
    <source>
        <dbReference type="Proteomes" id="UP001163831"/>
    </source>
</evidence>
<dbReference type="InterPro" id="IPR000531">
    <property type="entry name" value="Beta-barrel_TonB"/>
</dbReference>
<dbReference type="Pfam" id="PF00593">
    <property type="entry name" value="TonB_dep_Rec_b-barrel"/>
    <property type="match status" value="1"/>
</dbReference>
<feature type="signal peptide" evidence="12">
    <location>
        <begin position="1"/>
        <end position="31"/>
    </location>
</feature>
<dbReference type="Gene3D" id="2.40.170.20">
    <property type="entry name" value="TonB-dependent receptor, beta-barrel domain"/>
    <property type="match status" value="1"/>
</dbReference>
<dbReference type="Pfam" id="PF07715">
    <property type="entry name" value="Plug"/>
    <property type="match status" value="1"/>
</dbReference>
<feature type="domain" description="TonB-dependent receptor-like beta-barrel" evidence="13">
    <location>
        <begin position="277"/>
        <end position="710"/>
    </location>
</feature>
<evidence type="ECO:0000256" key="11">
    <source>
        <dbReference type="RuleBase" id="RU003357"/>
    </source>
</evidence>
<gene>
    <name evidence="15" type="ORF">N5W20_01530</name>
</gene>
<evidence type="ECO:0000256" key="6">
    <source>
        <dbReference type="ARBA" id="ARBA00023077"/>
    </source>
</evidence>
<dbReference type="SUPFAM" id="SSF56935">
    <property type="entry name" value="Porins"/>
    <property type="match status" value="1"/>
</dbReference>
<dbReference type="InterPro" id="IPR010105">
    <property type="entry name" value="TonB_sidphr_rcpt"/>
</dbReference>
<dbReference type="EMBL" id="CP107052">
    <property type="protein sequence ID" value="UYH51587.1"/>
    <property type="molecule type" value="Genomic_DNA"/>
</dbReference>
<dbReference type="Proteomes" id="UP001163831">
    <property type="component" value="Chromosome"/>
</dbReference>
<keyword evidence="16" id="KW-1185">Reference proteome</keyword>
<evidence type="ECO:0000256" key="2">
    <source>
        <dbReference type="ARBA" id="ARBA00009810"/>
    </source>
</evidence>
<dbReference type="NCBIfam" id="TIGR01783">
    <property type="entry name" value="TonB-siderophor"/>
    <property type="match status" value="1"/>
</dbReference>
<evidence type="ECO:0000256" key="4">
    <source>
        <dbReference type="ARBA" id="ARBA00022452"/>
    </source>
</evidence>
<comment type="similarity">
    <text evidence="2 10 11">Belongs to the TonB-dependent receptor family.</text>
</comment>
<keyword evidence="3 10" id="KW-0813">Transport</keyword>
<accession>A0ABY6GJ80</accession>
<evidence type="ECO:0000256" key="7">
    <source>
        <dbReference type="ARBA" id="ARBA00023136"/>
    </source>
</evidence>
<dbReference type="CDD" id="cd01347">
    <property type="entry name" value="ligand_gated_channel"/>
    <property type="match status" value="1"/>
</dbReference>
<comment type="subcellular location">
    <subcellularLocation>
        <location evidence="1 10">Cell outer membrane</location>
        <topology evidence="1 10">Multi-pass membrane protein</topology>
    </subcellularLocation>
</comment>
<dbReference type="InterPro" id="IPR012910">
    <property type="entry name" value="Plug_dom"/>
</dbReference>
<feature type="domain" description="TonB-dependent receptor plug" evidence="14">
    <location>
        <begin position="88"/>
        <end position="184"/>
    </location>
</feature>
<evidence type="ECO:0000256" key="9">
    <source>
        <dbReference type="ARBA" id="ARBA00023237"/>
    </source>
</evidence>
<dbReference type="PROSITE" id="PS52016">
    <property type="entry name" value="TONB_DEPENDENT_REC_3"/>
    <property type="match status" value="1"/>
</dbReference>
<keyword evidence="6 11" id="KW-0798">TonB box</keyword>
<evidence type="ECO:0000313" key="15">
    <source>
        <dbReference type="EMBL" id="UYH51587.1"/>
    </source>
</evidence>